<protein>
    <recommendedName>
        <fullName evidence="4">Transmembrane protein 135 N-terminal domain-containing protein</fullName>
    </recommendedName>
</protein>
<keyword evidence="1" id="KW-0472">Membrane</keyword>
<keyword evidence="3" id="KW-1185">Reference proteome</keyword>
<reference evidence="2 3" key="1">
    <citation type="journal article" date="2016" name="Proc. Natl. Acad. Sci. U.S.A.">
        <title>Comparative genomics of biotechnologically important yeasts.</title>
        <authorList>
            <person name="Riley R."/>
            <person name="Haridas S."/>
            <person name="Wolfe K.H."/>
            <person name="Lopes M.R."/>
            <person name="Hittinger C.T."/>
            <person name="Goeker M."/>
            <person name="Salamov A.A."/>
            <person name="Wisecaver J.H."/>
            <person name="Long T.M."/>
            <person name="Calvey C.H."/>
            <person name="Aerts A.L."/>
            <person name="Barry K.W."/>
            <person name="Choi C."/>
            <person name="Clum A."/>
            <person name="Coughlan A.Y."/>
            <person name="Deshpande S."/>
            <person name="Douglass A.P."/>
            <person name="Hanson S.J."/>
            <person name="Klenk H.-P."/>
            <person name="LaButti K.M."/>
            <person name="Lapidus A."/>
            <person name="Lindquist E.A."/>
            <person name="Lipzen A.M."/>
            <person name="Meier-Kolthoff J.P."/>
            <person name="Ohm R.A."/>
            <person name="Otillar R.P."/>
            <person name="Pangilinan J.L."/>
            <person name="Peng Y."/>
            <person name="Rokas A."/>
            <person name="Rosa C.A."/>
            <person name="Scheuner C."/>
            <person name="Sibirny A.A."/>
            <person name="Slot J.C."/>
            <person name="Stielow J.B."/>
            <person name="Sun H."/>
            <person name="Kurtzman C.P."/>
            <person name="Blackwell M."/>
            <person name="Grigoriev I.V."/>
            <person name="Jeffries T.W."/>
        </authorList>
    </citation>
    <scope>NUCLEOTIDE SEQUENCE [LARGE SCALE GENOMIC DNA]</scope>
    <source>
        <strain evidence="2 3">NRRL Y-11557</strain>
    </source>
</reference>
<name>A0A1E3QFE6_LIPST</name>
<feature type="transmembrane region" description="Helical" evidence="1">
    <location>
        <begin position="401"/>
        <end position="420"/>
    </location>
</feature>
<feature type="transmembrane region" description="Helical" evidence="1">
    <location>
        <begin position="227"/>
        <end position="246"/>
    </location>
</feature>
<keyword evidence="1" id="KW-1133">Transmembrane helix</keyword>
<dbReference type="STRING" id="675824.A0A1E3QFE6"/>
<dbReference type="PANTHER" id="PTHR12459:SF19">
    <property type="entry name" value="TRANSMEMBRANE PROTEIN 135 N-TERMINAL DOMAIN-CONTAINING PROTEIN"/>
    <property type="match status" value="1"/>
</dbReference>
<dbReference type="Proteomes" id="UP000094385">
    <property type="component" value="Unassembled WGS sequence"/>
</dbReference>
<evidence type="ECO:0000313" key="3">
    <source>
        <dbReference type="Proteomes" id="UP000094385"/>
    </source>
</evidence>
<proteinExistence type="predicted"/>
<dbReference type="InterPro" id="IPR026749">
    <property type="entry name" value="Tmem135"/>
</dbReference>
<dbReference type="OrthoDB" id="291792at2759"/>
<evidence type="ECO:0000313" key="2">
    <source>
        <dbReference type="EMBL" id="ODQ76350.1"/>
    </source>
</evidence>
<feature type="transmembrane region" description="Helical" evidence="1">
    <location>
        <begin position="426"/>
        <end position="443"/>
    </location>
</feature>
<evidence type="ECO:0008006" key="4">
    <source>
        <dbReference type="Google" id="ProtNLM"/>
    </source>
</evidence>
<feature type="transmembrane region" description="Helical" evidence="1">
    <location>
        <begin position="361"/>
        <end position="380"/>
    </location>
</feature>
<dbReference type="AlphaFoldDB" id="A0A1E3QFE6"/>
<feature type="transmembrane region" description="Helical" evidence="1">
    <location>
        <begin position="170"/>
        <end position="188"/>
    </location>
</feature>
<keyword evidence="1" id="KW-0812">Transmembrane</keyword>
<feature type="transmembrane region" description="Helical" evidence="1">
    <location>
        <begin position="194"/>
        <end position="215"/>
    </location>
</feature>
<sequence>MSSNSQERRRELVAYITNYMVSPAEYQVILRKATNVSLKIRGIQKSEAMESMEKNMFSRVLPSVEDVTFQSKNLSDFYISMWRVSARLYAGSYTTLSLIEYALHLAKKGRKPKPGLVSLKRTRASASVTIIFAMYRLLYKFTMSLHTGIASAEARKFRRRHRRIARTLRSPYFVPFTSGILSGSFLYLHPVGKFRSYVAFYCATLAAEYMFNYVTIKKQFAFLREQVGVWILFPFSMAQLLYTFTYDPDCCNNSFKDLMMKFAPNYILLRPANYPEDLSWPTPVEVLDSMKNITLERYPPFNSPILYPDSYALPSNFRLIDPIVSQAHPGIEHLSCALMHPYEESCFRNFAKSSVTQFGQFAKYIGGIYALLSLFSYKKFKSNMKEETVTVLKGFLRTNTFLTMTTATAWAGLCASQHILPNKLIPQYRIKVIGFLAGLWAFIDKSNGRAKYIPVARMAFESYWKTLVKHRKIRTIPHGDVLVFAASLALIMTVYDKAPQAIESDWVKKFIAGFSGREPVEIPVSVPPTPFVERKLEK</sequence>
<evidence type="ECO:0000256" key="1">
    <source>
        <dbReference type="SAM" id="Phobius"/>
    </source>
</evidence>
<dbReference type="PANTHER" id="PTHR12459">
    <property type="entry name" value="TRANSMEMBRANE PROTEIN 135-RELATED"/>
    <property type="match status" value="1"/>
</dbReference>
<dbReference type="EMBL" id="KV454289">
    <property type="protein sequence ID" value="ODQ76350.1"/>
    <property type="molecule type" value="Genomic_DNA"/>
</dbReference>
<organism evidence="2 3">
    <name type="scientific">Lipomyces starkeyi NRRL Y-11557</name>
    <dbReference type="NCBI Taxonomy" id="675824"/>
    <lineage>
        <taxon>Eukaryota</taxon>
        <taxon>Fungi</taxon>
        <taxon>Dikarya</taxon>
        <taxon>Ascomycota</taxon>
        <taxon>Saccharomycotina</taxon>
        <taxon>Lipomycetes</taxon>
        <taxon>Lipomycetales</taxon>
        <taxon>Lipomycetaceae</taxon>
        <taxon>Lipomyces</taxon>
    </lineage>
</organism>
<gene>
    <name evidence="2" type="ORF">LIPSTDRAFT_288</name>
</gene>
<accession>A0A1E3QFE6</accession>